<evidence type="ECO:0000256" key="4">
    <source>
        <dbReference type="SAM" id="MobiDB-lite"/>
    </source>
</evidence>
<evidence type="ECO:0000256" key="3">
    <source>
        <dbReference type="PROSITE-ProRule" id="PRU00497"/>
    </source>
</evidence>
<sequence>MKLLWILSAVLAIALAEDAVSDEKPIEDTKAEESEIVENVLRTGVDTINPSASTYQAYVPPSQRPPRPWNNYQNYVPAPPNGNYASYFTNPTQTIQNPEYNIQNNFPAPSFNPPQNNFISQQSTFNPAENLPSIPQNIPSIPQNIPSVPQNLPSIPQNNYIPSIPQNNYFPAPANNVQAVQSDYVPPQNDWNQQQAQQGSWNQQQGSWNQQQGSGNQQQGNWNQQQQGGWTQAPAPSTTPATVIKNEQKVNDDGSYKYEYKISDGQWVSEEGYTKNKDTDNEIVVKKGWYSYTGADGKVYTVTYFADETGYHASGAHLPTPPPVPEAIQA</sequence>
<dbReference type="GO" id="GO:0062129">
    <property type="term" value="C:chitin-based extracellular matrix"/>
    <property type="evidence" value="ECO:0007669"/>
    <property type="project" value="TreeGrafter"/>
</dbReference>
<comment type="caution">
    <text evidence="6">The sequence shown here is derived from an EMBL/GenBank/DDBJ whole genome shotgun (WGS) entry which is preliminary data.</text>
</comment>
<name>A0A8S4ENG4_PLUXY</name>
<evidence type="ECO:0000256" key="5">
    <source>
        <dbReference type="SAM" id="SignalP"/>
    </source>
</evidence>
<dbReference type="EMBL" id="CAJHNJ030000019">
    <property type="protein sequence ID" value="CAG9117149.1"/>
    <property type="molecule type" value="Genomic_DNA"/>
</dbReference>
<evidence type="ECO:0000313" key="7">
    <source>
        <dbReference type="Proteomes" id="UP000653454"/>
    </source>
</evidence>
<dbReference type="PROSITE" id="PS51155">
    <property type="entry name" value="CHIT_BIND_RR_2"/>
    <property type="match status" value="1"/>
</dbReference>
<evidence type="ECO:0000313" key="6">
    <source>
        <dbReference type="EMBL" id="CAG9117149.1"/>
    </source>
</evidence>
<feature type="compositionally biased region" description="Low complexity" evidence="4">
    <location>
        <begin position="188"/>
        <end position="242"/>
    </location>
</feature>
<protein>
    <submittedName>
        <fullName evidence="6">(diamondback moth) hypothetical protein</fullName>
    </submittedName>
</protein>
<dbReference type="GO" id="GO:0008010">
    <property type="term" value="F:structural constituent of chitin-based larval cuticle"/>
    <property type="evidence" value="ECO:0007669"/>
    <property type="project" value="TreeGrafter"/>
</dbReference>
<proteinExistence type="predicted"/>
<dbReference type="PROSITE" id="PS00233">
    <property type="entry name" value="CHIT_BIND_RR_1"/>
    <property type="match status" value="1"/>
</dbReference>
<feature type="signal peptide" evidence="5">
    <location>
        <begin position="1"/>
        <end position="16"/>
    </location>
</feature>
<accession>A0A8S4ENG4</accession>
<dbReference type="PANTHER" id="PTHR10380">
    <property type="entry name" value="CUTICLE PROTEIN"/>
    <property type="match status" value="1"/>
</dbReference>
<evidence type="ECO:0000256" key="2">
    <source>
        <dbReference type="ARBA" id="ARBA00022729"/>
    </source>
</evidence>
<dbReference type="Pfam" id="PF00379">
    <property type="entry name" value="Chitin_bind_4"/>
    <property type="match status" value="1"/>
</dbReference>
<dbReference type="InterPro" id="IPR050468">
    <property type="entry name" value="Cuticle_Struct_Prot"/>
</dbReference>
<dbReference type="PANTHER" id="PTHR10380:SF173">
    <property type="entry name" value="CUTICULAR PROTEIN 47EF, ISOFORM C-RELATED"/>
    <property type="match status" value="1"/>
</dbReference>
<dbReference type="AlphaFoldDB" id="A0A8S4ENG4"/>
<keyword evidence="2 5" id="KW-0732">Signal</keyword>
<feature type="region of interest" description="Disordered" evidence="4">
    <location>
        <begin position="184"/>
        <end position="242"/>
    </location>
</feature>
<gene>
    <name evidence="6" type="ORF">PLXY2_LOCUS6158</name>
</gene>
<dbReference type="InterPro" id="IPR031311">
    <property type="entry name" value="CHIT_BIND_RR_consensus"/>
</dbReference>
<feature type="chain" id="PRO_5035914183" evidence="5">
    <location>
        <begin position="17"/>
        <end position="330"/>
    </location>
</feature>
<reference evidence="6" key="1">
    <citation type="submission" date="2020-11" db="EMBL/GenBank/DDBJ databases">
        <authorList>
            <person name="Whiteford S."/>
        </authorList>
    </citation>
    <scope>NUCLEOTIDE SEQUENCE</scope>
</reference>
<dbReference type="InterPro" id="IPR000618">
    <property type="entry name" value="Insect_cuticle"/>
</dbReference>
<evidence type="ECO:0000256" key="1">
    <source>
        <dbReference type="ARBA" id="ARBA00022460"/>
    </source>
</evidence>
<dbReference type="PRINTS" id="PR00947">
    <property type="entry name" value="CUTICLE"/>
</dbReference>
<dbReference type="Proteomes" id="UP000653454">
    <property type="component" value="Unassembled WGS sequence"/>
</dbReference>
<organism evidence="6 7">
    <name type="scientific">Plutella xylostella</name>
    <name type="common">Diamondback moth</name>
    <name type="synonym">Plutella maculipennis</name>
    <dbReference type="NCBI Taxonomy" id="51655"/>
    <lineage>
        <taxon>Eukaryota</taxon>
        <taxon>Metazoa</taxon>
        <taxon>Ecdysozoa</taxon>
        <taxon>Arthropoda</taxon>
        <taxon>Hexapoda</taxon>
        <taxon>Insecta</taxon>
        <taxon>Pterygota</taxon>
        <taxon>Neoptera</taxon>
        <taxon>Endopterygota</taxon>
        <taxon>Lepidoptera</taxon>
        <taxon>Glossata</taxon>
        <taxon>Ditrysia</taxon>
        <taxon>Yponomeutoidea</taxon>
        <taxon>Plutellidae</taxon>
        <taxon>Plutella</taxon>
    </lineage>
</organism>
<keyword evidence="7" id="KW-1185">Reference proteome</keyword>
<keyword evidence="1 3" id="KW-0193">Cuticle</keyword>